<keyword evidence="1" id="KW-0472">Membrane</keyword>
<protein>
    <submittedName>
        <fullName evidence="2">Uncharacterized protein</fullName>
    </submittedName>
</protein>
<evidence type="ECO:0000256" key="1">
    <source>
        <dbReference type="SAM" id="Phobius"/>
    </source>
</evidence>
<dbReference type="EMBL" id="CP001739">
    <property type="protein sequence ID" value="ACZ10415.1"/>
    <property type="molecule type" value="Genomic_DNA"/>
</dbReference>
<organism evidence="2 3">
    <name type="scientific">Sebaldella termitidis (strain ATCC 33386 / NCTC 11300)</name>
    <dbReference type="NCBI Taxonomy" id="526218"/>
    <lineage>
        <taxon>Bacteria</taxon>
        <taxon>Fusobacteriati</taxon>
        <taxon>Fusobacteriota</taxon>
        <taxon>Fusobacteriia</taxon>
        <taxon>Fusobacteriales</taxon>
        <taxon>Leptotrichiaceae</taxon>
        <taxon>Sebaldella</taxon>
    </lineage>
</organism>
<dbReference type="KEGG" id="str:Sterm_3581"/>
<keyword evidence="1" id="KW-0812">Transmembrane</keyword>
<dbReference type="HOGENOM" id="CLU_155268_0_0_0"/>
<keyword evidence="3" id="KW-1185">Reference proteome</keyword>
<feature type="transmembrane region" description="Helical" evidence="1">
    <location>
        <begin position="57"/>
        <end position="78"/>
    </location>
</feature>
<gene>
    <name evidence="2" type="ordered locus">Sterm_3581</name>
</gene>
<dbReference type="eggNOG" id="ENOG502ZQRE">
    <property type="taxonomic scope" value="Bacteria"/>
</dbReference>
<evidence type="ECO:0000313" key="3">
    <source>
        <dbReference type="Proteomes" id="UP000000845"/>
    </source>
</evidence>
<name>D1ARC9_SEBTE</name>
<proteinExistence type="predicted"/>
<evidence type="ECO:0000313" key="2">
    <source>
        <dbReference type="EMBL" id="ACZ10415.1"/>
    </source>
</evidence>
<keyword evidence="1" id="KW-1133">Transmembrane helix</keyword>
<accession>D1ARC9</accession>
<dbReference type="Proteomes" id="UP000000845">
    <property type="component" value="Chromosome"/>
</dbReference>
<dbReference type="RefSeq" id="WP_012862997.1">
    <property type="nucleotide sequence ID" value="NC_013517.1"/>
</dbReference>
<sequence>MNFNDDTEIINPVLKIIREYEMYEKAELARYNLEKKEKKKQKRKFKNSKHYKLLKNAAIYIGIFMMISAFKMNAVYAVMDLNMQLKILDSEITESEKILNSLNISDVYQMDLEKVKNTSKKMGFTEEKNVAYVYFK</sequence>
<reference evidence="2 3" key="2">
    <citation type="journal article" date="2010" name="Stand. Genomic Sci.">
        <title>Complete genome sequence of Sebaldella termitidis type strain (NCTC 11300).</title>
        <authorList>
            <person name="Harmon-Smith M."/>
            <person name="Celia L."/>
            <person name="Chertkov O."/>
            <person name="Lapidus A."/>
            <person name="Copeland A."/>
            <person name="Glavina Del Rio T."/>
            <person name="Nolan M."/>
            <person name="Lucas S."/>
            <person name="Tice H."/>
            <person name="Cheng J.F."/>
            <person name="Han C."/>
            <person name="Detter J.C."/>
            <person name="Bruce D."/>
            <person name="Goodwin L."/>
            <person name="Pitluck S."/>
            <person name="Pati A."/>
            <person name="Liolios K."/>
            <person name="Ivanova N."/>
            <person name="Mavromatis K."/>
            <person name="Mikhailova N."/>
            <person name="Chen A."/>
            <person name="Palaniappan K."/>
            <person name="Land M."/>
            <person name="Hauser L."/>
            <person name="Chang Y.J."/>
            <person name="Jeffries C.D."/>
            <person name="Brettin T."/>
            <person name="Goker M."/>
            <person name="Beck B."/>
            <person name="Bristow J."/>
            <person name="Eisen J.A."/>
            <person name="Markowitz V."/>
            <person name="Hugenholtz P."/>
            <person name="Kyrpides N.C."/>
            <person name="Klenk H.P."/>
            <person name="Chen F."/>
        </authorList>
    </citation>
    <scope>NUCLEOTIDE SEQUENCE [LARGE SCALE GENOMIC DNA]</scope>
    <source>
        <strain evidence="3">ATCC 33386 / NCTC 11300</strain>
    </source>
</reference>
<reference evidence="3" key="1">
    <citation type="submission" date="2009-09" db="EMBL/GenBank/DDBJ databases">
        <title>The complete chromosome of Sebaldella termitidis ATCC 33386.</title>
        <authorList>
            <consortium name="US DOE Joint Genome Institute (JGI-PGF)"/>
            <person name="Lucas S."/>
            <person name="Copeland A."/>
            <person name="Lapidus A."/>
            <person name="Glavina del Rio T."/>
            <person name="Dalin E."/>
            <person name="Tice H."/>
            <person name="Bruce D."/>
            <person name="Goodwin L."/>
            <person name="Pitluck S."/>
            <person name="Kyrpides N."/>
            <person name="Mavromatis K."/>
            <person name="Ivanova N."/>
            <person name="Mikhailova N."/>
            <person name="Sims D."/>
            <person name="Meincke L."/>
            <person name="Brettin T."/>
            <person name="Detter J.C."/>
            <person name="Han C."/>
            <person name="Larimer F."/>
            <person name="Land M."/>
            <person name="Hauser L."/>
            <person name="Markowitz V."/>
            <person name="Cheng J.F."/>
            <person name="Hugenholtz P."/>
            <person name="Woyke T."/>
            <person name="Wu D."/>
            <person name="Eisen J.A."/>
        </authorList>
    </citation>
    <scope>NUCLEOTIDE SEQUENCE [LARGE SCALE GENOMIC DNA]</scope>
    <source>
        <strain evidence="3">ATCC 33386 / NCTC 11300</strain>
    </source>
</reference>
<dbReference type="AlphaFoldDB" id="D1ARC9"/>